<dbReference type="Proteomes" id="UP000245252">
    <property type="component" value="Unassembled WGS sequence"/>
</dbReference>
<feature type="transmembrane region" description="Helical" evidence="1">
    <location>
        <begin position="131"/>
        <end position="154"/>
    </location>
</feature>
<accession>A0A2U2DVY3</accession>
<proteinExistence type="predicted"/>
<protein>
    <submittedName>
        <fullName evidence="2">ABC transporter permease</fullName>
    </submittedName>
</protein>
<name>A0A2U2DVY3_9HYPH</name>
<evidence type="ECO:0000256" key="1">
    <source>
        <dbReference type="SAM" id="Phobius"/>
    </source>
</evidence>
<feature type="transmembrane region" description="Helical" evidence="1">
    <location>
        <begin position="160"/>
        <end position="177"/>
    </location>
</feature>
<keyword evidence="1" id="KW-1133">Transmembrane helix</keyword>
<dbReference type="Pfam" id="PF06055">
    <property type="entry name" value="ExoD"/>
    <property type="match status" value="1"/>
</dbReference>
<organism evidence="2 3">
    <name type="scientific">Metarhizobium album</name>
    <dbReference type="NCBI Taxonomy" id="2182425"/>
    <lineage>
        <taxon>Bacteria</taxon>
        <taxon>Pseudomonadati</taxon>
        <taxon>Pseudomonadota</taxon>
        <taxon>Alphaproteobacteria</taxon>
        <taxon>Hyphomicrobiales</taxon>
        <taxon>Rhizobiaceae</taxon>
        <taxon>Metarhizobium</taxon>
    </lineage>
</organism>
<dbReference type="AlphaFoldDB" id="A0A2U2DVY3"/>
<dbReference type="InterPro" id="IPR010331">
    <property type="entry name" value="ExoD"/>
</dbReference>
<dbReference type="PANTHER" id="PTHR41795:SF1">
    <property type="entry name" value="EXOPOLYSACCHARIDE SYNTHESIS PROTEIN"/>
    <property type="match status" value="1"/>
</dbReference>
<dbReference type="PIRSF" id="PIRSF033239">
    <property type="entry name" value="ExoD"/>
    <property type="match status" value="1"/>
</dbReference>
<comment type="caution">
    <text evidence="2">The sequence shown here is derived from an EMBL/GenBank/DDBJ whole genome shotgun (WGS) entry which is preliminary data.</text>
</comment>
<keyword evidence="1" id="KW-0812">Transmembrane</keyword>
<gene>
    <name evidence="2" type="ORF">DEM27_07625</name>
</gene>
<reference evidence="2 3" key="1">
    <citation type="submission" date="2018-05" db="EMBL/GenBank/DDBJ databases">
        <title>The draft genome of strain NS-104.</title>
        <authorList>
            <person name="Hang P."/>
            <person name="Jiang J."/>
        </authorList>
    </citation>
    <scope>NUCLEOTIDE SEQUENCE [LARGE SCALE GENOMIC DNA]</scope>
    <source>
        <strain evidence="2 3">NS-104</strain>
    </source>
</reference>
<feature type="transmembrane region" description="Helical" evidence="1">
    <location>
        <begin position="189"/>
        <end position="217"/>
    </location>
</feature>
<dbReference type="EMBL" id="QFBC01000002">
    <property type="protein sequence ID" value="PWE57483.1"/>
    <property type="molecule type" value="Genomic_DNA"/>
</dbReference>
<dbReference type="OrthoDB" id="8550083at2"/>
<dbReference type="PANTHER" id="PTHR41795">
    <property type="entry name" value="EXOPOLYSACCHARIDE SYNTHESIS PROTEIN"/>
    <property type="match status" value="1"/>
</dbReference>
<dbReference type="RefSeq" id="WP_109457588.1">
    <property type="nucleotide sequence ID" value="NZ_QFBC01000002.1"/>
</dbReference>
<evidence type="ECO:0000313" key="2">
    <source>
        <dbReference type="EMBL" id="PWE57483.1"/>
    </source>
</evidence>
<sequence>MDNDDAAGDTAEQTGDRRTGRHLSQILAAIAADESRQRVSVGDLFQALGDRAFGALMLIFALPNVVPTPPGTSALLGTPLVFLAAQLMLGYSPWLPQFIAKRSMSRADFAAVVRRIAPWLARAERMLRPRLTVLVYPPAEYLVGFACFCLAVILALPIPLGNILPALAICLFSFGILERDGLCTIIGWLLSIVSVIVVAGVLYALFKVLVLLVSTAFT</sequence>
<keyword evidence="3" id="KW-1185">Reference proteome</keyword>
<evidence type="ECO:0000313" key="3">
    <source>
        <dbReference type="Proteomes" id="UP000245252"/>
    </source>
</evidence>
<keyword evidence="1" id="KW-0472">Membrane</keyword>
<feature type="transmembrane region" description="Helical" evidence="1">
    <location>
        <begin position="74"/>
        <end position="95"/>
    </location>
</feature>